<feature type="transmembrane region" description="Helical" evidence="1">
    <location>
        <begin position="74"/>
        <end position="95"/>
    </location>
</feature>
<evidence type="ECO:0000313" key="2">
    <source>
        <dbReference type="EMBL" id="AFL83429.1"/>
    </source>
</evidence>
<reference evidence="3" key="1">
    <citation type="submission" date="2012-06" db="EMBL/GenBank/DDBJ databases">
        <title>The complete genome of Belliella baltica DSM 15883.</title>
        <authorList>
            <person name="Lucas S."/>
            <person name="Copeland A."/>
            <person name="Lapidus A."/>
            <person name="Goodwin L."/>
            <person name="Pitluck S."/>
            <person name="Peters L."/>
            <person name="Mikhailova N."/>
            <person name="Davenport K."/>
            <person name="Kyrpides N."/>
            <person name="Mavromatis K."/>
            <person name="Pagani I."/>
            <person name="Ivanova N."/>
            <person name="Ovchinnikova G."/>
            <person name="Zeytun A."/>
            <person name="Detter J.C."/>
            <person name="Han C."/>
            <person name="Land M."/>
            <person name="Hauser L."/>
            <person name="Markowitz V."/>
            <person name="Cheng J.-F."/>
            <person name="Hugenholtz P."/>
            <person name="Woyke T."/>
            <person name="Wu D."/>
            <person name="Tindall B."/>
            <person name="Pomrenke H."/>
            <person name="Brambilla E."/>
            <person name="Klenk H.-P."/>
            <person name="Eisen J.A."/>
        </authorList>
    </citation>
    <scope>NUCLEOTIDE SEQUENCE [LARGE SCALE GENOMIC DNA]</scope>
    <source>
        <strain evidence="3">DSM 15883 / CIP 108006 / LMG 21964 / BA134</strain>
    </source>
</reference>
<dbReference type="OrthoDB" id="1496251at2"/>
<accession>I3Z2G1</accession>
<dbReference type="HOGENOM" id="CLU_938983_0_0_10"/>
<dbReference type="AlphaFoldDB" id="I3Z2G1"/>
<proteinExistence type="predicted"/>
<gene>
    <name evidence="2" type="ordered locus">Belba_0779</name>
</gene>
<keyword evidence="1" id="KW-0812">Transmembrane</keyword>
<dbReference type="eggNOG" id="ENOG50314GP">
    <property type="taxonomic scope" value="Bacteria"/>
</dbReference>
<dbReference type="PATRIC" id="fig|866536.3.peg.800"/>
<keyword evidence="1" id="KW-0472">Membrane</keyword>
<evidence type="ECO:0008006" key="4">
    <source>
        <dbReference type="Google" id="ProtNLM"/>
    </source>
</evidence>
<evidence type="ECO:0000313" key="3">
    <source>
        <dbReference type="Proteomes" id="UP000006050"/>
    </source>
</evidence>
<dbReference type="EMBL" id="CP003281">
    <property type="protein sequence ID" value="AFL83429.1"/>
    <property type="molecule type" value="Genomic_DNA"/>
</dbReference>
<dbReference type="Proteomes" id="UP000006050">
    <property type="component" value="Chromosome"/>
</dbReference>
<feature type="transmembrane region" description="Helical" evidence="1">
    <location>
        <begin position="224"/>
        <end position="243"/>
    </location>
</feature>
<organism evidence="2 3">
    <name type="scientific">Belliella baltica (strain DSM 15883 / CIP 108006 / LMG 21964 / BA134)</name>
    <dbReference type="NCBI Taxonomy" id="866536"/>
    <lineage>
        <taxon>Bacteria</taxon>
        <taxon>Pseudomonadati</taxon>
        <taxon>Bacteroidota</taxon>
        <taxon>Cytophagia</taxon>
        <taxon>Cytophagales</taxon>
        <taxon>Cyclobacteriaceae</taxon>
        <taxon>Belliella</taxon>
    </lineage>
</organism>
<keyword evidence="3" id="KW-1185">Reference proteome</keyword>
<feature type="transmembrane region" description="Helical" evidence="1">
    <location>
        <begin position="249"/>
        <end position="280"/>
    </location>
</feature>
<feature type="transmembrane region" description="Helical" evidence="1">
    <location>
        <begin position="127"/>
        <end position="148"/>
    </location>
</feature>
<keyword evidence="1" id="KW-1133">Transmembrane helix</keyword>
<dbReference type="STRING" id="866536.Belba_0779"/>
<feature type="transmembrane region" description="Helical" evidence="1">
    <location>
        <begin position="32"/>
        <end position="54"/>
    </location>
</feature>
<dbReference type="RefSeq" id="WP_014771437.1">
    <property type="nucleotide sequence ID" value="NC_018010.1"/>
</dbReference>
<protein>
    <recommendedName>
        <fullName evidence="4">HTTM domain-containing protein</fullName>
    </recommendedName>
</protein>
<name>I3Z2G1_BELBD</name>
<sequence>MKRIFLLLDYYFEKLFERLENNTKIESKYFPYIRIFSSLFTLLYFLPKFSWIGFLPNTFFRPDYFNFTNLFNGFLPNWYFILTDIIIVIFLILITIGVYSRVCLRLLALLLIFNYGFQFSLGKIDHLLLFPLFFLYLSFTNSGSSLAFKKDKKIGLDSIVTSIMAIFIVFAYFTAGLEKSFVWVDFDLSTSGVLSWLYSGYFLVGRDQLLANNFLDLHPLVYEIMDYSGVFLELLGFAFLFYSKKTWNLYLLFIVIFHLLNTLILNIPFTPHIILVSAWLHYPILSEKKYLYLLFL</sequence>
<dbReference type="KEGG" id="bbd:Belba_0779"/>
<feature type="transmembrane region" description="Helical" evidence="1">
    <location>
        <begin position="155"/>
        <end position="175"/>
    </location>
</feature>
<evidence type="ECO:0000256" key="1">
    <source>
        <dbReference type="SAM" id="Phobius"/>
    </source>
</evidence>
<feature type="transmembrane region" description="Helical" evidence="1">
    <location>
        <begin position="102"/>
        <end position="121"/>
    </location>
</feature>